<organism evidence="1 2">
    <name type="scientific">Panagrolaimus sp. ES5</name>
    <dbReference type="NCBI Taxonomy" id="591445"/>
    <lineage>
        <taxon>Eukaryota</taxon>
        <taxon>Metazoa</taxon>
        <taxon>Ecdysozoa</taxon>
        <taxon>Nematoda</taxon>
        <taxon>Chromadorea</taxon>
        <taxon>Rhabditida</taxon>
        <taxon>Tylenchina</taxon>
        <taxon>Panagrolaimomorpha</taxon>
        <taxon>Panagrolaimoidea</taxon>
        <taxon>Panagrolaimidae</taxon>
        <taxon>Panagrolaimus</taxon>
    </lineage>
</organism>
<proteinExistence type="predicted"/>
<protein>
    <submittedName>
        <fullName evidence="2">Uncharacterized protein</fullName>
    </submittedName>
</protein>
<name>A0AC34G2S1_9BILA</name>
<reference evidence="2" key="1">
    <citation type="submission" date="2022-11" db="UniProtKB">
        <authorList>
            <consortium name="WormBaseParasite"/>
        </authorList>
    </citation>
    <scope>IDENTIFICATION</scope>
</reference>
<sequence length="172" mass="20043">MKRKKTKYSCEEPLNSMIDNNETVINSNADNTNKKSKCKKTMNNMECEKTEPSVLQKLATGEMEEAESNVTTPTFYFEKPSIGTLEEICVKLNIEYRNRAEKLWEQIIFNQIDTVSPPSNIETHKVKIENFYKILSLFFTGKRKHHEKIQANIIDAFREKMVSSGLFFLVKY</sequence>
<evidence type="ECO:0000313" key="2">
    <source>
        <dbReference type="WBParaSite" id="ES5_v2.g23957.t1"/>
    </source>
</evidence>
<dbReference type="Proteomes" id="UP000887579">
    <property type="component" value="Unplaced"/>
</dbReference>
<evidence type="ECO:0000313" key="1">
    <source>
        <dbReference type="Proteomes" id="UP000887579"/>
    </source>
</evidence>
<accession>A0AC34G2S1</accession>
<dbReference type="WBParaSite" id="ES5_v2.g23957.t1">
    <property type="protein sequence ID" value="ES5_v2.g23957.t1"/>
    <property type="gene ID" value="ES5_v2.g23957"/>
</dbReference>